<evidence type="ECO:0000313" key="2">
    <source>
        <dbReference type="Proteomes" id="UP000287687"/>
    </source>
</evidence>
<protein>
    <submittedName>
        <fullName evidence="1">Uncharacterized protein</fullName>
    </submittedName>
</protein>
<keyword evidence="2" id="KW-1185">Reference proteome</keyword>
<accession>A0A3S3VPV3</accession>
<evidence type="ECO:0000313" key="1">
    <source>
        <dbReference type="EMBL" id="RWX79159.1"/>
    </source>
</evidence>
<dbReference type="AlphaFoldDB" id="A0A3S3VPV3"/>
<dbReference type="OrthoDB" id="7869524at2"/>
<reference evidence="1 2" key="1">
    <citation type="submission" date="2019-01" db="EMBL/GenBank/DDBJ databases">
        <title>The draft genome of Rhizobium sp. 24NR.</title>
        <authorList>
            <person name="Liu L."/>
            <person name="Liang L."/>
            <person name="Shi S."/>
            <person name="Xu L."/>
            <person name="Wang X."/>
            <person name="Li L."/>
            <person name="Zhang X."/>
        </authorList>
    </citation>
    <scope>NUCLEOTIDE SEQUENCE [LARGE SCALE GENOMIC DNA]</scope>
    <source>
        <strain evidence="1 2">24NR</strain>
    </source>
</reference>
<dbReference type="RefSeq" id="WP_128443134.1">
    <property type="nucleotide sequence ID" value="NZ_SBIP01000002.1"/>
</dbReference>
<proteinExistence type="predicted"/>
<comment type="caution">
    <text evidence="1">The sequence shown here is derived from an EMBL/GenBank/DDBJ whole genome shotgun (WGS) entry which is preliminary data.</text>
</comment>
<organism evidence="1 2">
    <name type="scientific">Neorhizobium lilium</name>
    <dbReference type="NCBI Taxonomy" id="2503024"/>
    <lineage>
        <taxon>Bacteria</taxon>
        <taxon>Pseudomonadati</taxon>
        <taxon>Pseudomonadota</taxon>
        <taxon>Alphaproteobacteria</taxon>
        <taxon>Hyphomicrobiales</taxon>
        <taxon>Rhizobiaceae</taxon>
        <taxon>Rhizobium/Agrobacterium group</taxon>
        <taxon>Neorhizobium</taxon>
    </lineage>
</organism>
<dbReference type="EMBL" id="SBIP01000002">
    <property type="protein sequence ID" value="RWX79159.1"/>
    <property type="molecule type" value="Genomic_DNA"/>
</dbReference>
<dbReference type="Proteomes" id="UP000287687">
    <property type="component" value="Unassembled WGS sequence"/>
</dbReference>
<name>A0A3S3VPV3_9HYPH</name>
<gene>
    <name evidence="1" type="ORF">EPK99_11375</name>
</gene>
<sequence>MHDIKQFASSSNGDRWFLATADETQEPYVLHKANEPSGGHETRTPVREFLNIKPFGPERAALLEILGVGDDTEDAAQSSYSSSSL</sequence>